<keyword evidence="9 10" id="KW-0472">Membrane</keyword>
<keyword evidence="4 10" id="KW-0633">Potassium transport</keyword>
<feature type="transmembrane region" description="Helical" evidence="12">
    <location>
        <begin position="452"/>
        <end position="480"/>
    </location>
</feature>
<evidence type="ECO:0000313" key="13">
    <source>
        <dbReference type="EMBL" id="SDU36374.1"/>
    </source>
</evidence>
<evidence type="ECO:0000256" key="4">
    <source>
        <dbReference type="ARBA" id="ARBA00022538"/>
    </source>
</evidence>
<evidence type="ECO:0000256" key="9">
    <source>
        <dbReference type="ARBA" id="ARBA00023136"/>
    </source>
</evidence>
<name>A0A1H2HX67_9GAMM</name>
<feature type="transmembrane region" description="Helical" evidence="12">
    <location>
        <begin position="134"/>
        <end position="154"/>
    </location>
</feature>
<evidence type="ECO:0000256" key="10">
    <source>
        <dbReference type="PIRNR" id="PIRNR006247"/>
    </source>
</evidence>
<dbReference type="PANTHER" id="PTHR32024:SF3">
    <property type="entry name" value="TRK SYSTEM POTASSIUM UPTAKE PROTEIN"/>
    <property type="match status" value="1"/>
</dbReference>
<evidence type="ECO:0000256" key="8">
    <source>
        <dbReference type="ARBA" id="ARBA00023065"/>
    </source>
</evidence>
<feature type="binding site" evidence="11">
    <location>
        <position position="432"/>
    </location>
    <ligand>
        <name>K(+)</name>
        <dbReference type="ChEBI" id="CHEBI:29103"/>
    </ligand>
</feature>
<dbReference type="NCBIfam" id="TIGR00933">
    <property type="entry name" value="2a38"/>
    <property type="match status" value="1"/>
</dbReference>
<keyword evidence="3 10" id="KW-1003">Cell membrane</keyword>
<keyword evidence="10" id="KW-0997">Cell inner membrane</keyword>
<keyword evidence="2 10" id="KW-0813">Transport</keyword>
<feature type="transmembrane region" description="Helical" evidence="12">
    <location>
        <begin position="71"/>
        <end position="92"/>
    </location>
</feature>
<feature type="binding site" evidence="11">
    <location>
        <position position="113"/>
    </location>
    <ligand>
        <name>K(+)</name>
        <dbReference type="ChEBI" id="CHEBI:29103"/>
    </ligand>
</feature>
<feature type="transmembrane region" description="Helical" evidence="12">
    <location>
        <begin position="330"/>
        <end position="353"/>
    </location>
</feature>
<dbReference type="PANTHER" id="PTHR32024">
    <property type="entry name" value="TRK SYSTEM POTASSIUM UPTAKE PROTEIN TRKG-RELATED"/>
    <property type="match status" value="1"/>
</dbReference>
<dbReference type="EMBL" id="LT629787">
    <property type="protein sequence ID" value="SDU36374.1"/>
    <property type="molecule type" value="Genomic_DNA"/>
</dbReference>
<organism evidence="13 14">
    <name type="scientific">Halopseudomonas salegens</name>
    <dbReference type="NCBI Taxonomy" id="1434072"/>
    <lineage>
        <taxon>Bacteria</taxon>
        <taxon>Pseudomonadati</taxon>
        <taxon>Pseudomonadota</taxon>
        <taxon>Gammaproteobacteria</taxon>
        <taxon>Pseudomonadales</taxon>
        <taxon>Pseudomonadaceae</taxon>
        <taxon>Halopseudomonas</taxon>
    </lineage>
</organism>
<feature type="binding site" evidence="11">
    <location>
        <position position="315"/>
    </location>
    <ligand>
        <name>K(+)</name>
        <dbReference type="ChEBI" id="CHEBI:29103"/>
    </ligand>
</feature>
<dbReference type="Proteomes" id="UP000243924">
    <property type="component" value="Chromosome I"/>
</dbReference>
<dbReference type="GO" id="GO:0015379">
    <property type="term" value="F:potassium:chloride symporter activity"/>
    <property type="evidence" value="ECO:0007669"/>
    <property type="project" value="InterPro"/>
</dbReference>
<keyword evidence="14" id="KW-1185">Reference proteome</keyword>
<feature type="transmembrane region" description="Helical" evidence="12">
    <location>
        <begin position="38"/>
        <end position="59"/>
    </location>
</feature>
<dbReference type="InterPro" id="IPR004772">
    <property type="entry name" value="TrkH"/>
</dbReference>
<evidence type="ECO:0000256" key="11">
    <source>
        <dbReference type="PIRSR" id="PIRSR006247-1"/>
    </source>
</evidence>
<feature type="transmembrane region" description="Helical" evidence="12">
    <location>
        <begin position="236"/>
        <end position="259"/>
    </location>
</feature>
<comment type="subcellular location">
    <subcellularLocation>
        <location evidence="10">Cell inner membrane</location>
        <topology evidence="10">Multi-pass membrane protein</topology>
    </subcellularLocation>
    <subcellularLocation>
        <location evidence="1">Cell membrane</location>
        <topology evidence="1">Multi-pass membrane protein</topology>
    </subcellularLocation>
</comment>
<gene>
    <name evidence="13" type="ORF">SAMN05216210_3377</name>
</gene>
<keyword evidence="7 12" id="KW-1133">Transmembrane helix</keyword>
<dbReference type="RefSeq" id="WP_092389181.1">
    <property type="nucleotide sequence ID" value="NZ_LT629787.1"/>
</dbReference>
<sequence length="482" mass="52679">MFSLFRPVLYLCSVLSMVISVLMAIVALFGWWRNDAEFMVFLLCAAGIFLCGLIVHFLVRSPGNQLVARQLYLMTSLGWMLMALCGALPLFFSHYELSFTDALFEAVSGITTTGSTVLSGIEQLSPSLLLWRSMLQWLGGLGVIGMAVSILPFLRIGGMRLFHTESSDWSDKSMPRLQSLARLLVLTYLGLSLACTAAYWLAGMSVFDAVNHAMTTVSTGGYATDDRSMGRFGAPILWIAIAFMLLGAMPFTLIISFLRRPRWHLLLNSQVLTLLGIVAAVSLLLSSFLILGNDQKPFHALTHATFNLVSVITTTGYASSDYTQWGNVSIALFFFVMFIGGCSGSTSGGMKIFRFELSYRFLRSQVRKLIHPNGVFTTQYNGRTVDDDIMHSAVAFSFLFFICLAVLTLFLAALGLDLVTSLSSAATALTNVGPGLGDIVGPAGNFAPLPDAAKWLLCFGMLLGRLELLTLMVLLTPVFWRG</sequence>
<evidence type="ECO:0000256" key="2">
    <source>
        <dbReference type="ARBA" id="ARBA00022448"/>
    </source>
</evidence>
<dbReference type="GO" id="GO:0005886">
    <property type="term" value="C:plasma membrane"/>
    <property type="evidence" value="ECO:0007669"/>
    <property type="project" value="UniProtKB-SubCell"/>
</dbReference>
<feature type="binding site" evidence="11">
    <location>
        <position position="220"/>
    </location>
    <ligand>
        <name>K(+)</name>
        <dbReference type="ChEBI" id="CHEBI:29103"/>
    </ligand>
</feature>
<dbReference type="GO" id="GO:0046872">
    <property type="term" value="F:metal ion binding"/>
    <property type="evidence" value="ECO:0007669"/>
    <property type="project" value="UniProtKB-KW"/>
</dbReference>
<dbReference type="AlphaFoldDB" id="A0A1H2HX67"/>
<comment type="function">
    <text evidence="10">Low-affinity potassium transport system. Interacts with Trk system potassium uptake protein TrkA.</text>
</comment>
<evidence type="ECO:0000256" key="5">
    <source>
        <dbReference type="ARBA" id="ARBA00022692"/>
    </source>
</evidence>
<dbReference type="PIRSF" id="PIRSF006247">
    <property type="entry name" value="TrkH"/>
    <property type="match status" value="1"/>
</dbReference>
<evidence type="ECO:0000256" key="12">
    <source>
        <dbReference type="SAM" id="Phobius"/>
    </source>
</evidence>
<keyword evidence="5 12" id="KW-0812">Transmembrane</keyword>
<dbReference type="InterPro" id="IPR003445">
    <property type="entry name" value="Cat_transpt"/>
</dbReference>
<comment type="similarity">
    <text evidence="10">Belongs to the TrkH potassium transport family.</text>
</comment>
<feature type="transmembrane region" description="Helical" evidence="12">
    <location>
        <begin position="271"/>
        <end position="291"/>
    </location>
</feature>
<feature type="transmembrane region" description="Helical" evidence="12">
    <location>
        <begin position="180"/>
        <end position="202"/>
    </location>
</feature>
<protein>
    <recommendedName>
        <fullName evidence="10">Trk system potassium uptake protein</fullName>
    </recommendedName>
</protein>
<reference evidence="14" key="1">
    <citation type="submission" date="2016-10" db="EMBL/GenBank/DDBJ databases">
        <authorList>
            <person name="Varghese N."/>
            <person name="Submissions S."/>
        </authorList>
    </citation>
    <scope>NUCLEOTIDE SEQUENCE [LARGE SCALE GENOMIC DNA]</scope>
    <source>
        <strain evidence="14">CECT 8338</strain>
    </source>
</reference>
<evidence type="ECO:0000256" key="6">
    <source>
        <dbReference type="ARBA" id="ARBA00022958"/>
    </source>
</evidence>
<feature type="binding site" evidence="11">
    <location>
        <position position="112"/>
    </location>
    <ligand>
        <name>K(+)</name>
        <dbReference type="ChEBI" id="CHEBI:29103"/>
    </ligand>
</feature>
<keyword evidence="6 10" id="KW-0630">Potassium</keyword>
<proteinExistence type="inferred from homology"/>
<dbReference type="Pfam" id="PF02386">
    <property type="entry name" value="TrkH"/>
    <property type="match status" value="1"/>
</dbReference>
<feature type="binding site" evidence="11">
    <location>
        <position position="431"/>
    </location>
    <ligand>
        <name>K(+)</name>
        <dbReference type="ChEBI" id="CHEBI:29103"/>
    </ligand>
</feature>
<evidence type="ECO:0000313" key="14">
    <source>
        <dbReference type="Proteomes" id="UP000243924"/>
    </source>
</evidence>
<feature type="binding site" evidence="11">
    <location>
        <position position="314"/>
    </location>
    <ligand>
        <name>K(+)</name>
        <dbReference type="ChEBI" id="CHEBI:29103"/>
    </ligand>
</feature>
<accession>A0A1H2HX67</accession>
<evidence type="ECO:0000256" key="3">
    <source>
        <dbReference type="ARBA" id="ARBA00022475"/>
    </source>
</evidence>
<dbReference type="OrthoDB" id="9810952at2"/>
<keyword evidence="11" id="KW-0479">Metal-binding</keyword>
<feature type="transmembrane region" description="Helical" evidence="12">
    <location>
        <begin position="7"/>
        <end position="32"/>
    </location>
</feature>
<evidence type="ECO:0000256" key="1">
    <source>
        <dbReference type="ARBA" id="ARBA00004651"/>
    </source>
</evidence>
<keyword evidence="8 10" id="KW-0406">Ion transport</keyword>
<feature type="transmembrane region" description="Helical" evidence="12">
    <location>
        <begin position="393"/>
        <end position="414"/>
    </location>
</feature>
<evidence type="ECO:0000256" key="7">
    <source>
        <dbReference type="ARBA" id="ARBA00022989"/>
    </source>
</evidence>
<dbReference type="STRING" id="1434072.SAMN05216210_3377"/>